<dbReference type="EMBL" id="CAJGYM010000038">
    <property type="protein sequence ID" value="CAD6193752.1"/>
    <property type="molecule type" value="Genomic_DNA"/>
</dbReference>
<reference evidence="1" key="1">
    <citation type="submission" date="2020-10" db="EMBL/GenBank/DDBJ databases">
        <authorList>
            <person name="Kikuchi T."/>
        </authorList>
    </citation>
    <scope>NUCLEOTIDE SEQUENCE</scope>
    <source>
        <strain evidence="1">NKZ352</strain>
    </source>
</reference>
<name>A0A8S1HFI9_9PELO</name>
<evidence type="ECO:0000313" key="2">
    <source>
        <dbReference type="Proteomes" id="UP000835052"/>
    </source>
</evidence>
<dbReference type="Proteomes" id="UP000835052">
    <property type="component" value="Unassembled WGS sequence"/>
</dbReference>
<evidence type="ECO:0000313" key="1">
    <source>
        <dbReference type="EMBL" id="CAD6193752.1"/>
    </source>
</evidence>
<accession>A0A8S1HFI9</accession>
<protein>
    <submittedName>
        <fullName evidence="1">Uncharacterized protein</fullName>
    </submittedName>
</protein>
<proteinExistence type="predicted"/>
<organism evidence="1 2">
    <name type="scientific">Caenorhabditis auriculariae</name>
    <dbReference type="NCBI Taxonomy" id="2777116"/>
    <lineage>
        <taxon>Eukaryota</taxon>
        <taxon>Metazoa</taxon>
        <taxon>Ecdysozoa</taxon>
        <taxon>Nematoda</taxon>
        <taxon>Chromadorea</taxon>
        <taxon>Rhabditida</taxon>
        <taxon>Rhabditina</taxon>
        <taxon>Rhabditomorpha</taxon>
        <taxon>Rhabditoidea</taxon>
        <taxon>Rhabditidae</taxon>
        <taxon>Peloderinae</taxon>
        <taxon>Caenorhabditis</taxon>
    </lineage>
</organism>
<keyword evidence="2" id="KW-1185">Reference proteome</keyword>
<gene>
    <name evidence="1" type="ORF">CAUJ_LOCUS9671</name>
</gene>
<comment type="caution">
    <text evidence="1">The sequence shown here is derived from an EMBL/GenBank/DDBJ whole genome shotgun (WGS) entry which is preliminary data.</text>
</comment>
<sequence>MIVRERCAQVSPGKVTGGKVEEGSWMMRKENVCQKPSSRLLTDISRIGDLKGGQSQRLSPRSDQLVPWFLYPPVVVQPTGSDLRHLVALLRDGVSARLPCGSASALTGLAPCQKVSDGFE</sequence>
<dbReference type="AlphaFoldDB" id="A0A8S1HFI9"/>